<gene>
    <name evidence="3" type="ORF">IW245_003224</name>
</gene>
<name>A0A8J7GHS1_9ACTN</name>
<feature type="chain" id="PRO_5039654857" evidence="1">
    <location>
        <begin position="26"/>
        <end position="198"/>
    </location>
</feature>
<dbReference type="InterPro" id="IPR012347">
    <property type="entry name" value="Ferritin-like"/>
</dbReference>
<feature type="domain" description="DUF305" evidence="2">
    <location>
        <begin position="52"/>
        <end position="195"/>
    </location>
</feature>
<comment type="caution">
    <text evidence="3">The sequence shown here is derived from an EMBL/GenBank/DDBJ whole genome shotgun (WGS) entry which is preliminary data.</text>
</comment>
<dbReference type="PANTHER" id="PTHR36933">
    <property type="entry name" value="SLL0788 PROTEIN"/>
    <property type="match status" value="1"/>
</dbReference>
<dbReference type="PANTHER" id="PTHR36933:SF1">
    <property type="entry name" value="SLL0788 PROTEIN"/>
    <property type="match status" value="1"/>
</dbReference>
<dbReference type="AlphaFoldDB" id="A0A8J7GHS1"/>
<reference evidence="3" key="1">
    <citation type="submission" date="2020-11" db="EMBL/GenBank/DDBJ databases">
        <title>Sequencing the genomes of 1000 actinobacteria strains.</title>
        <authorList>
            <person name="Klenk H.-P."/>
        </authorList>
    </citation>
    <scope>NUCLEOTIDE SEQUENCE</scope>
    <source>
        <strain evidence="3">DSM 45356</strain>
    </source>
</reference>
<dbReference type="EMBL" id="JADOUF010000001">
    <property type="protein sequence ID" value="MBG6137030.1"/>
    <property type="molecule type" value="Genomic_DNA"/>
</dbReference>
<evidence type="ECO:0000313" key="4">
    <source>
        <dbReference type="Proteomes" id="UP000622552"/>
    </source>
</evidence>
<evidence type="ECO:0000313" key="3">
    <source>
        <dbReference type="EMBL" id="MBG6137030.1"/>
    </source>
</evidence>
<dbReference type="Gene3D" id="1.20.1260.10">
    <property type="match status" value="1"/>
</dbReference>
<accession>A0A8J7GHS1</accession>
<dbReference type="Pfam" id="PF03713">
    <property type="entry name" value="DUF305"/>
    <property type="match status" value="1"/>
</dbReference>
<sequence length="198" mass="20385">MKSTTLPRRAFLAGVTAVTALVLTAACGGDMGGMDHGAKPTTAGSATFTSADVTFAQMMIPHHQQAVTMATLAETRAADPELKRIAAAIKDAQAPEITTMTGWLSAWKQPTTAAGGHDMGGMPGMLTAEELAALTAASGVAFDRLFARGMIAHHNGAIAMARDEQSRGGDADARALAAAIEKGQTAEVAALRKILDRL</sequence>
<protein>
    <submittedName>
        <fullName evidence="3">Uncharacterized protein (DUF305 family)</fullName>
    </submittedName>
</protein>
<dbReference type="Proteomes" id="UP000622552">
    <property type="component" value="Unassembled WGS sequence"/>
</dbReference>
<keyword evidence="4" id="KW-1185">Reference proteome</keyword>
<dbReference type="InterPro" id="IPR005183">
    <property type="entry name" value="DUF305_CopM-like"/>
</dbReference>
<feature type="signal peptide" evidence="1">
    <location>
        <begin position="1"/>
        <end position="25"/>
    </location>
</feature>
<evidence type="ECO:0000256" key="1">
    <source>
        <dbReference type="SAM" id="SignalP"/>
    </source>
</evidence>
<organism evidence="3 4">
    <name type="scientific">Longispora fulva</name>
    <dbReference type="NCBI Taxonomy" id="619741"/>
    <lineage>
        <taxon>Bacteria</taxon>
        <taxon>Bacillati</taxon>
        <taxon>Actinomycetota</taxon>
        <taxon>Actinomycetes</taxon>
        <taxon>Micromonosporales</taxon>
        <taxon>Micromonosporaceae</taxon>
        <taxon>Longispora</taxon>
    </lineage>
</organism>
<proteinExistence type="predicted"/>
<evidence type="ECO:0000259" key="2">
    <source>
        <dbReference type="Pfam" id="PF03713"/>
    </source>
</evidence>
<dbReference type="RefSeq" id="WP_197003938.1">
    <property type="nucleotide sequence ID" value="NZ_BONS01000022.1"/>
</dbReference>
<dbReference type="PROSITE" id="PS51257">
    <property type="entry name" value="PROKAR_LIPOPROTEIN"/>
    <property type="match status" value="1"/>
</dbReference>
<keyword evidence="1" id="KW-0732">Signal</keyword>